<dbReference type="HAMAP" id="MF_01139">
    <property type="entry name" value="ISPT"/>
    <property type="match status" value="1"/>
</dbReference>
<dbReference type="NCBIfam" id="TIGR00055">
    <property type="entry name" value="uppS"/>
    <property type="match status" value="1"/>
</dbReference>
<dbReference type="InterPro" id="IPR001441">
    <property type="entry name" value="UPP_synth-like"/>
</dbReference>
<comment type="caution">
    <text evidence="5">The sequence shown here is derived from an EMBL/GenBank/DDBJ whole genome shotgun (WGS) entry which is preliminary data.</text>
</comment>
<name>A0AAW1Q313_9CHLO</name>
<evidence type="ECO:0000313" key="6">
    <source>
        <dbReference type="Proteomes" id="UP001465755"/>
    </source>
</evidence>
<dbReference type="EMBL" id="JALJOQ010000001">
    <property type="protein sequence ID" value="KAK9815197.1"/>
    <property type="molecule type" value="Genomic_DNA"/>
</dbReference>
<dbReference type="GO" id="GO:0005783">
    <property type="term" value="C:endoplasmic reticulum"/>
    <property type="evidence" value="ECO:0007669"/>
    <property type="project" value="TreeGrafter"/>
</dbReference>
<dbReference type="PANTHER" id="PTHR10291">
    <property type="entry name" value="DEHYDRODOLICHYL DIPHOSPHATE SYNTHASE FAMILY MEMBER"/>
    <property type="match status" value="1"/>
</dbReference>
<gene>
    <name evidence="5" type="ORF">WJX73_010695</name>
</gene>
<evidence type="ECO:0000256" key="3">
    <source>
        <dbReference type="ARBA" id="ARBA00022842"/>
    </source>
</evidence>
<sequence length="475" mass="52085">MILSPSYVPLALWRWFYARYRGFVAGLLKLGPIPTHVGFIMDGNRRYARKSSVERSLGHRHGFTKLLDILEWCLELGVSNVTVFAFGEDNFKRSDEEVTELMSLAEEKLWQLLEEPELVARHGIRVKVLGNLNLLPEAVQRAAEHVMQATNQYNQVTLNICLAYSSKKEMNKALKAASKVDNVEDRVVVFQHQLGTKGQPPVDLLVRTSGETRLSDFLLWQCATAHLVFSRALWPEFTYLHLLEALLQYQQSLPALAALRSEWEKWLGYSSSSRSSSPGSKVPLNGDLHAPQLIDGEAVYEAASTEAANVVQLLQDTGAQVGQLAVEAVQDAVSTAEAATSSALTHGLAGEAIPGDIPEDGAEGAPPTRSHHRGSGSMPPKSMPLRRQASMMSQGSMSGSEQSFGARSSTQDREDEIVRAAFTPGQHASMGAETHPDDCPACALAKKMPRHRALSMPMSSAVQGGPSHHLWHNHR</sequence>
<dbReference type="InterPro" id="IPR036424">
    <property type="entry name" value="UPP_synth-like_sf"/>
</dbReference>
<evidence type="ECO:0000256" key="4">
    <source>
        <dbReference type="SAM" id="MobiDB-lite"/>
    </source>
</evidence>
<dbReference type="Proteomes" id="UP001465755">
    <property type="component" value="Unassembled WGS sequence"/>
</dbReference>
<keyword evidence="3" id="KW-0460">Magnesium</keyword>
<evidence type="ECO:0000256" key="1">
    <source>
        <dbReference type="ARBA" id="ARBA00005432"/>
    </source>
</evidence>
<dbReference type="GO" id="GO:0045547">
    <property type="term" value="F:ditrans,polycis-polyprenyl diphosphate synthase [(2E,6E)-farnesyl diphosphate specific] activity"/>
    <property type="evidence" value="ECO:0007669"/>
    <property type="project" value="TreeGrafter"/>
</dbReference>
<comment type="similarity">
    <text evidence="1">Belongs to the UPP synthase family.</text>
</comment>
<dbReference type="InterPro" id="IPR018520">
    <property type="entry name" value="UPP_synth-like_CS"/>
</dbReference>
<dbReference type="PANTHER" id="PTHR10291:SF43">
    <property type="entry name" value="DEHYDRODOLICHYL DIPHOSPHATE SYNTHASE COMPLEX SUBUNIT DHDDS"/>
    <property type="match status" value="1"/>
</dbReference>
<dbReference type="AlphaFoldDB" id="A0AAW1Q313"/>
<dbReference type="SUPFAM" id="SSF64005">
    <property type="entry name" value="Undecaprenyl diphosphate synthase"/>
    <property type="match status" value="1"/>
</dbReference>
<feature type="compositionally biased region" description="Low complexity" evidence="4">
    <location>
        <begin position="388"/>
        <end position="405"/>
    </location>
</feature>
<evidence type="ECO:0000313" key="5">
    <source>
        <dbReference type="EMBL" id="KAK9815197.1"/>
    </source>
</evidence>
<dbReference type="CDD" id="cd00475">
    <property type="entry name" value="Cis_IPPS"/>
    <property type="match status" value="1"/>
</dbReference>
<accession>A0AAW1Q313</accession>
<evidence type="ECO:0000256" key="2">
    <source>
        <dbReference type="ARBA" id="ARBA00022679"/>
    </source>
</evidence>
<dbReference type="PROSITE" id="PS01066">
    <property type="entry name" value="UPP_SYNTHASE"/>
    <property type="match status" value="1"/>
</dbReference>
<feature type="region of interest" description="Disordered" evidence="4">
    <location>
        <begin position="343"/>
        <end position="413"/>
    </location>
</feature>
<organism evidence="5 6">
    <name type="scientific">Symbiochloris irregularis</name>
    <dbReference type="NCBI Taxonomy" id="706552"/>
    <lineage>
        <taxon>Eukaryota</taxon>
        <taxon>Viridiplantae</taxon>
        <taxon>Chlorophyta</taxon>
        <taxon>core chlorophytes</taxon>
        <taxon>Trebouxiophyceae</taxon>
        <taxon>Trebouxiales</taxon>
        <taxon>Trebouxiaceae</taxon>
        <taxon>Symbiochloris</taxon>
    </lineage>
</organism>
<keyword evidence="2" id="KW-0808">Transferase</keyword>
<dbReference type="FunFam" id="3.40.1180.10:FF:000005">
    <property type="entry name" value="Alkyl transferase"/>
    <property type="match status" value="1"/>
</dbReference>
<keyword evidence="6" id="KW-1185">Reference proteome</keyword>
<proteinExistence type="inferred from homology"/>
<evidence type="ECO:0008006" key="7">
    <source>
        <dbReference type="Google" id="ProtNLM"/>
    </source>
</evidence>
<dbReference type="Gene3D" id="3.40.1180.10">
    <property type="entry name" value="Decaprenyl diphosphate synthase-like"/>
    <property type="match status" value="1"/>
</dbReference>
<dbReference type="Pfam" id="PF01255">
    <property type="entry name" value="Prenyltransf"/>
    <property type="match status" value="1"/>
</dbReference>
<protein>
    <recommendedName>
        <fullName evidence="7">Alkyl transferase</fullName>
    </recommendedName>
</protein>
<dbReference type="GO" id="GO:0016094">
    <property type="term" value="P:polyprenol biosynthetic process"/>
    <property type="evidence" value="ECO:0007669"/>
    <property type="project" value="TreeGrafter"/>
</dbReference>
<reference evidence="5 6" key="1">
    <citation type="journal article" date="2024" name="Nat. Commun.">
        <title>Phylogenomics reveals the evolutionary origins of lichenization in chlorophyte algae.</title>
        <authorList>
            <person name="Puginier C."/>
            <person name="Libourel C."/>
            <person name="Otte J."/>
            <person name="Skaloud P."/>
            <person name="Haon M."/>
            <person name="Grisel S."/>
            <person name="Petersen M."/>
            <person name="Berrin J.G."/>
            <person name="Delaux P.M."/>
            <person name="Dal Grande F."/>
            <person name="Keller J."/>
        </authorList>
    </citation>
    <scope>NUCLEOTIDE SEQUENCE [LARGE SCALE GENOMIC DNA]</scope>
    <source>
        <strain evidence="5 6">SAG 2036</strain>
    </source>
</reference>